<evidence type="ECO:0000256" key="6">
    <source>
        <dbReference type="ARBA" id="ARBA00022989"/>
    </source>
</evidence>
<evidence type="ECO:0000256" key="5">
    <source>
        <dbReference type="ARBA" id="ARBA00022970"/>
    </source>
</evidence>
<comment type="similarity">
    <text evidence="2">Belongs to the sideroflexin family.</text>
</comment>
<evidence type="ECO:0000256" key="1">
    <source>
        <dbReference type="ARBA" id="ARBA00004225"/>
    </source>
</evidence>
<comment type="caution">
    <text evidence="10">The sequence shown here is derived from an EMBL/GenBank/DDBJ whole genome shotgun (WGS) entry which is preliminary data.</text>
</comment>
<evidence type="ECO:0000313" key="11">
    <source>
        <dbReference type="Proteomes" id="UP000193411"/>
    </source>
</evidence>
<keyword evidence="5" id="KW-0029">Amino-acid transport</keyword>
<dbReference type="GO" id="GO:0005743">
    <property type="term" value="C:mitochondrial inner membrane"/>
    <property type="evidence" value="ECO:0007669"/>
    <property type="project" value="TreeGrafter"/>
</dbReference>
<feature type="chain" id="PRO_5012372759" evidence="9">
    <location>
        <begin position="24"/>
        <end position="212"/>
    </location>
</feature>
<keyword evidence="4" id="KW-0812">Transmembrane</keyword>
<gene>
    <name evidence="10" type="ORF">BCR44DRAFT_1480309</name>
</gene>
<dbReference type="EMBL" id="MCFL01000058">
    <property type="protein sequence ID" value="ORZ31595.1"/>
    <property type="molecule type" value="Genomic_DNA"/>
</dbReference>
<accession>A0A1Y2HAR4</accession>
<evidence type="ECO:0000256" key="3">
    <source>
        <dbReference type="ARBA" id="ARBA00022448"/>
    </source>
</evidence>
<evidence type="ECO:0000313" key="10">
    <source>
        <dbReference type="EMBL" id="ORZ31595.1"/>
    </source>
</evidence>
<keyword evidence="6" id="KW-1133">Transmembrane helix</keyword>
<evidence type="ECO:0000256" key="8">
    <source>
        <dbReference type="ARBA" id="ARBA00023136"/>
    </source>
</evidence>
<dbReference type="InterPro" id="IPR004686">
    <property type="entry name" value="Mtc"/>
</dbReference>
<dbReference type="PANTHER" id="PTHR11153:SF6">
    <property type="entry name" value="SIDEROFLEXIN-5"/>
    <property type="match status" value="1"/>
</dbReference>
<dbReference type="AlphaFoldDB" id="A0A1Y2HAR4"/>
<organism evidence="10 11">
    <name type="scientific">Catenaria anguillulae PL171</name>
    <dbReference type="NCBI Taxonomy" id="765915"/>
    <lineage>
        <taxon>Eukaryota</taxon>
        <taxon>Fungi</taxon>
        <taxon>Fungi incertae sedis</taxon>
        <taxon>Blastocladiomycota</taxon>
        <taxon>Blastocladiomycetes</taxon>
        <taxon>Blastocladiales</taxon>
        <taxon>Catenariaceae</taxon>
        <taxon>Catenaria</taxon>
    </lineage>
</organism>
<dbReference type="GO" id="GO:0006865">
    <property type="term" value="P:amino acid transport"/>
    <property type="evidence" value="ECO:0007669"/>
    <property type="project" value="UniProtKB-KW"/>
</dbReference>
<evidence type="ECO:0000256" key="2">
    <source>
        <dbReference type="ARBA" id="ARBA00005974"/>
    </source>
</evidence>
<name>A0A1Y2HAR4_9FUNG</name>
<keyword evidence="8" id="KW-0472">Membrane</keyword>
<keyword evidence="7" id="KW-0496">Mitochondrion</keyword>
<evidence type="ECO:0000256" key="4">
    <source>
        <dbReference type="ARBA" id="ARBA00022692"/>
    </source>
</evidence>
<keyword evidence="11" id="KW-1185">Reference proteome</keyword>
<proteinExistence type="inferred from homology"/>
<dbReference type="Proteomes" id="UP000193411">
    <property type="component" value="Unassembled WGS sequence"/>
</dbReference>
<feature type="signal peptide" evidence="9">
    <location>
        <begin position="1"/>
        <end position="23"/>
    </location>
</feature>
<reference evidence="10 11" key="1">
    <citation type="submission" date="2016-07" db="EMBL/GenBank/DDBJ databases">
        <title>Pervasive Adenine N6-methylation of Active Genes in Fungi.</title>
        <authorList>
            <consortium name="DOE Joint Genome Institute"/>
            <person name="Mondo S.J."/>
            <person name="Dannebaum R.O."/>
            <person name="Kuo R.C."/>
            <person name="Labutti K."/>
            <person name="Haridas S."/>
            <person name="Kuo A."/>
            <person name="Salamov A."/>
            <person name="Ahrendt S.R."/>
            <person name="Lipzen A."/>
            <person name="Sullivan W."/>
            <person name="Andreopoulos W.B."/>
            <person name="Clum A."/>
            <person name="Lindquist E."/>
            <person name="Daum C."/>
            <person name="Ramamoorthy G.K."/>
            <person name="Gryganskyi A."/>
            <person name="Culley D."/>
            <person name="Magnuson J.K."/>
            <person name="James T.Y."/>
            <person name="O'Malley M.A."/>
            <person name="Stajich J.E."/>
            <person name="Spatafora J.W."/>
            <person name="Visel A."/>
            <person name="Grigoriev I.V."/>
        </authorList>
    </citation>
    <scope>NUCLEOTIDE SEQUENCE [LARGE SCALE GENOMIC DNA]</scope>
    <source>
        <strain evidence="10 11">PL171</strain>
    </source>
</reference>
<sequence length="212" mass="23169">MSCFVPTNMFFAGIVFWQWLNQSVNVAVNYANANKTTPMSMTETATAYAGAVTASCGVALGLNRLAEQGKLPRPLIRLFPNVFLMRQKELREGIAVTDEQGNEVGKSTAAGWQAVSQVRRRLTRCYGSAMPGRPPMVMSRLKPLALFRNNPRLLIPAELAVVAGSLMGALPCAIALFPQQAKVPVSSLEPKFHNFKDTEGNPITHVFYNKGL</sequence>
<comment type="subcellular location">
    <subcellularLocation>
        <location evidence="1">Mitochondrion membrane</location>
        <topology evidence="1">Multi-pass membrane protein</topology>
    </subcellularLocation>
</comment>
<evidence type="ECO:0000256" key="7">
    <source>
        <dbReference type="ARBA" id="ARBA00023128"/>
    </source>
</evidence>
<dbReference type="PANTHER" id="PTHR11153">
    <property type="entry name" value="SIDEROFLEXIN"/>
    <property type="match status" value="1"/>
</dbReference>
<dbReference type="Pfam" id="PF03820">
    <property type="entry name" value="SFXNs"/>
    <property type="match status" value="1"/>
</dbReference>
<dbReference type="GO" id="GO:0015075">
    <property type="term" value="F:monoatomic ion transmembrane transporter activity"/>
    <property type="evidence" value="ECO:0007669"/>
    <property type="project" value="InterPro"/>
</dbReference>
<evidence type="ECO:0000256" key="9">
    <source>
        <dbReference type="SAM" id="SignalP"/>
    </source>
</evidence>
<dbReference type="STRING" id="765915.A0A1Y2HAR4"/>
<dbReference type="OrthoDB" id="6608471at2759"/>
<keyword evidence="9" id="KW-0732">Signal</keyword>
<keyword evidence="3" id="KW-0813">Transport</keyword>
<dbReference type="GO" id="GO:1990542">
    <property type="term" value="P:mitochondrial transmembrane transport"/>
    <property type="evidence" value="ECO:0007669"/>
    <property type="project" value="TreeGrafter"/>
</dbReference>
<protein>
    <submittedName>
        <fullName evidence="10">Tricarboxylate/iron carrier</fullName>
    </submittedName>
</protein>